<dbReference type="EC" id="3.1.1.29" evidence="4"/>
<reference evidence="5" key="1">
    <citation type="submission" date="2023-08" db="EMBL/GenBank/DDBJ databases">
        <title>Rhodospirillaceae gen. nov., a novel taxon isolated from the Yangtze River Yuezi River estuary sludge.</title>
        <authorList>
            <person name="Ruan L."/>
        </authorList>
    </citation>
    <scope>NUCLEOTIDE SEQUENCE [LARGE SCALE GENOMIC DNA]</scope>
    <source>
        <strain evidence="5">R-7</strain>
    </source>
</reference>
<comment type="similarity">
    <text evidence="1">Belongs to the prokaryotic/mitochondrial release factor family.</text>
</comment>
<dbReference type="NCBIfam" id="NF006718">
    <property type="entry name" value="PRK09256.1"/>
    <property type="match status" value="1"/>
</dbReference>
<feature type="compositionally biased region" description="Basic and acidic residues" evidence="2">
    <location>
        <begin position="114"/>
        <end position="124"/>
    </location>
</feature>
<dbReference type="InterPro" id="IPR045853">
    <property type="entry name" value="Pep_chain_release_fac_I_sf"/>
</dbReference>
<feature type="compositionally biased region" description="Basic residues" evidence="2">
    <location>
        <begin position="125"/>
        <end position="141"/>
    </location>
</feature>
<evidence type="ECO:0000256" key="1">
    <source>
        <dbReference type="ARBA" id="ARBA00010835"/>
    </source>
</evidence>
<feature type="region of interest" description="Disordered" evidence="2">
    <location>
        <begin position="103"/>
        <end position="141"/>
    </location>
</feature>
<keyword evidence="5" id="KW-1185">Reference proteome</keyword>
<dbReference type="Gene3D" id="3.30.160.20">
    <property type="match status" value="1"/>
</dbReference>
<feature type="compositionally biased region" description="Basic residues" evidence="2">
    <location>
        <begin position="103"/>
        <end position="113"/>
    </location>
</feature>
<dbReference type="SUPFAM" id="SSF75620">
    <property type="entry name" value="Release factor"/>
    <property type="match status" value="1"/>
</dbReference>
<protein>
    <submittedName>
        <fullName evidence="4">Alternative ribosome rescue aminoacyl-tRNA hydrolase ArfB</fullName>
        <ecNumber evidence="4">3.1.1.29</ecNumber>
    </submittedName>
</protein>
<dbReference type="PROSITE" id="PS00745">
    <property type="entry name" value="RF_PROK_I"/>
    <property type="match status" value="1"/>
</dbReference>
<feature type="domain" description="Prokaryotic-type class I peptide chain release factors" evidence="3">
    <location>
        <begin position="21"/>
        <end position="37"/>
    </location>
</feature>
<organism evidence="4 5">
    <name type="scientific">Dongia sedimenti</name>
    <dbReference type="NCBI Taxonomy" id="3064282"/>
    <lineage>
        <taxon>Bacteria</taxon>
        <taxon>Pseudomonadati</taxon>
        <taxon>Pseudomonadota</taxon>
        <taxon>Alphaproteobacteria</taxon>
        <taxon>Rhodospirillales</taxon>
        <taxon>Dongiaceae</taxon>
        <taxon>Dongia</taxon>
    </lineage>
</organism>
<dbReference type="InterPro" id="IPR000352">
    <property type="entry name" value="Pep_chain_release_fac_I"/>
</dbReference>
<dbReference type="Proteomes" id="UP001230156">
    <property type="component" value="Unassembled WGS sequence"/>
</dbReference>
<evidence type="ECO:0000256" key="2">
    <source>
        <dbReference type="SAM" id="MobiDB-lite"/>
    </source>
</evidence>
<dbReference type="PANTHER" id="PTHR47814:SF1">
    <property type="entry name" value="PEPTIDYL-TRNA HYDROLASE ARFB"/>
    <property type="match status" value="1"/>
</dbReference>
<dbReference type="GO" id="GO:0004045">
    <property type="term" value="F:peptidyl-tRNA hydrolase activity"/>
    <property type="evidence" value="ECO:0007669"/>
    <property type="project" value="UniProtKB-EC"/>
</dbReference>
<accession>A0ABU0YSH8</accession>
<evidence type="ECO:0000259" key="3">
    <source>
        <dbReference type="PROSITE" id="PS00745"/>
    </source>
</evidence>
<dbReference type="EMBL" id="JAUYVI010000007">
    <property type="protein sequence ID" value="MDQ7250669.1"/>
    <property type="molecule type" value="Genomic_DNA"/>
</dbReference>
<dbReference type="Pfam" id="PF00472">
    <property type="entry name" value="RF-1"/>
    <property type="match status" value="1"/>
</dbReference>
<evidence type="ECO:0000313" key="4">
    <source>
        <dbReference type="EMBL" id="MDQ7250669.1"/>
    </source>
</evidence>
<sequence length="141" mass="15728">MIPITPTLSIREDEIEETFIRASGAGGQNVNKVSSAVQLRFDARNSPSLPERVKARLEAIAGSRITKDGVIVLTAERFRNQEANRRDAVERLVELLQKAAFQPKRRIKTKPGKGAKERRLEGKAKRSGVKKLRGARPRSDD</sequence>
<evidence type="ECO:0000313" key="5">
    <source>
        <dbReference type="Proteomes" id="UP001230156"/>
    </source>
</evidence>
<keyword evidence="4" id="KW-0378">Hydrolase</keyword>
<comment type="caution">
    <text evidence="4">The sequence shown here is derived from an EMBL/GenBank/DDBJ whole genome shotgun (WGS) entry which is preliminary data.</text>
</comment>
<name>A0ABU0YSH8_9PROT</name>
<gene>
    <name evidence="4" type="primary">arfB</name>
    <name evidence="4" type="ORF">Q8A70_23470</name>
</gene>
<proteinExistence type="inferred from homology"/>
<dbReference type="RefSeq" id="WP_379960251.1">
    <property type="nucleotide sequence ID" value="NZ_JAUYVI010000007.1"/>
</dbReference>
<dbReference type="PANTHER" id="PTHR47814">
    <property type="entry name" value="PEPTIDYL-TRNA HYDROLASE ARFB"/>
    <property type="match status" value="1"/>
</dbReference>